<dbReference type="Pfam" id="PF11795">
    <property type="entry name" value="DUF3322"/>
    <property type="match status" value="1"/>
</dbReference>
<dbReference type="EMBL" id="FOQK01000001">
    <property type="protein sequence ID" value="SFH65371.1"/>
    <property type="molecule type" value="Genomic_DNA"/>
</dbReference>
<organism evidence="3 4">
    <name type="scientific">Selenomonas ruminantium</name>
    <dbReference type="NCBI Taxonomy" id="971"/>
    <lineage>
        <taxon>Bacteria</taxon>
        <taxon>Bacillati</taxon>
        <taxon>Bacillota</taxon>
        <taxon>Negativicutes</taxon>
        <taxon>Selenomonadales</taxon>
        <taxon>Selenomonadaceae</taxon>
        <taxon>Selenomonas</taxon>
    </lineage>
</organism>
<evidence type="ECO:0000313" key="3">
    <source>
        <dbReference type="EMBL" id="SFH65371.1"/>
    </source>
</evidence>
<dbReference type="OrthoDB" id="322908at2"/>
<evidence type="ECO:0000313" key="4">
    <source>
        <dbReference type="Proteomes" id="UP000183639"/>
    </source>
</evidence>
<name>A0A1I3BUE5_SELRU</name>
<evidence type="ECO:0000259" key="1">
    <source>
        <dbReference type="Pfam" id="PF09983"/>
    </source>
</evidence>
<evidence type="ECO:0000259" key="2">
    <source>
        <dbReference type="Pfam" id="PF11795"/>
    </source>
</evidence>
<dbReference type="Pfam" id="PF09983">
    <property type="entry name" value="JetD_C"/>
    <property type="match status" value="1"/>
</dbReference>
<reference evidence="3 4" key="1">
    <citation type="submission" date="2016-10" db="EMBL/GenBank/DDBJ databases">
        <authorList>
            <person name="de Groot N.N."/>
        </authorList>
    </citation>
    <scope>NUCLEOTIDE SEQUENCE [LARGE SCALE GENOMIC DNA]</scope>
    <source>
        <strain evidence="3 4">Z108</strain>
    </source>
</reference>
<protein>
    <recommendedName>
        <fullName evidence="5">Wadjet protein JetD C-terminal domain-containing protein</fullName>
    </recommendedName>
</protein>
<dbReference type="AlphaFoldDB" id="A0A1I3BUE5"/>
<dbReference type="Proteomes" id="UP000183639">
    <property type="component" value="Unassembled WGS sequence"/>
</dbReference>
<sequence>MTKAYDEELRAKLLGKNGRKLPALWLTALREEPFSYSYKLTEPDELASSVGQLHKRAEWAAFWKQSKEPWRVETANRKPKGLGIQHDYPVRIHFDSAVDVLCYLGEAKDFRVFCQCVEKIKADYPAVLPACVMVREKILADEHMAEMIYRIAQYFSGTPKTNCYLRELDIPYVDTKFIEDNQKLTAAVFFAVRPNLTGKTFDDFCQALSLTKSAPSPNIYVRSLDARKTFAGLREIVVTAQQLAKLDLTFGRVFITENKINGYVFPEVEDGLILFGAGNGILSDLQEISWLKKQSALWYWGDMDRNGFAILARVRQKYPQVKSFLMAKDIAARYRHFMVADTGNEWAMPDALTGEEQACWQYLTCQPAAAKRLEQEKIPAFEVRAALDRLLGQKGGK</sequence>
<proteinExistence type="predicted"/>
<feature type="domain" description="DUF3322" evidence="2">
    <location>
        <begin position="29"/>
        <end position="188"/>
    </location>
</feature>
<evidence type="ECO:0008006" key="5">
    <source>
        <dbReference type="Google" id="ProtNLM"/>
    </source>
</evidence>
<accession>A0A1I3BUE5</accession>
<feature type="domain" description="Wadjet protein JetD C-terminal" evidence="1">
    <location>
        <begin position="217"/>
        <end position="384"/>
    </location>
</feature>
<dbReference type="InterPro" id="IPR024537">
    <property type="entry name" value="DUF3322"/>
</dbReference>
<dbReference type="InterPro" id="IPR024534">
    <property type="entry name" value="JetD_C"/>
</dbReference>
<gene>
    <name evidence="3" type="ORF">SAMN04487861_101207</name>
</gene>
<dbReference type="RefSeq" id="WP_075441587.1">
    <property type="nucleotide sequence ID" value="NZ_FOQK01000001.1"/>
</dbReference>